<evidence type="ECO:0000256" key="1">
    <source>
        <dbReference type="SAM" id="MobiDB-lite"/>
    </source>
</evidence>
<keyword evidence="2" id="KW-1185">Reference proteome</keyword>
<proteinExistence type="predicted"/>
<protein>
    <submittedName>
        <fullName evidence="3">Uncharacterized protein</fullName>
    </submittedName>
</protein>
<dbReference type="Proteomes" id="UP000887564">
    <property type="component" value="Unplaced"/>
</dbReference>
<feature type="region of interest" description="Disordered" evidence="1">
    <location>
        <begin position="96"/>
        <end position="120"/>
    </location>
</feature>
<reference evidence="3" key="1">
    <citation type="submission" date="2022-11" db="UniProtKB">
        <authorList>
            <consortium name="WormBaseParasite"/>
        </authorList>
    </citation>
    <scope>IDENTIFICATION</scope>
</reference>
<dbReference type="AlphaFoldDB" id="A0A914S130"/>
<accession>A0A914S130</accession>
<feature type="compositionally biased region" description="Low complexity" evidence="1">
    <location>
        <begin position="108"/>
        <end position="120"/>
    </location>
</feature>
<organism evidence="2 3">
    <name type="scientific">Parascaris equorum</name>
    <name type="common">Equine roundworm</name>
    <dbReference type="NCBI Taxonomy" id="6256"/>
    <lineage>
        <taxon>Eukaryota</taxon>
        <taxon>Metazoa</taxon>
        <taxon>Ecdysozoa</taxon>
        <taxon>Nematoda</taxon>
        <taxon>Chromadorea</taxon>
        <taxon>Rhabditida</taxon>
        <taxon>Spirurina</taxon>
        <taxon>Ascaridomorpha</taxon>
        <taxon>Ascaridoidea</taxon>
        <taxon>Ascarididae</taxon>
        <taxon>Parascaris</taxon>
    </lineage>
</organism>
<name>A0A914S130_PAREQ</name>
<evidence type="ECO:0000313" key="2">
    <source>
        <dbReference type="Proteomes" id="UP000887564"/>
    </source>
</evidence>
<sequence>MQTSHQKSMRVLSPEASAVLPADHLLHVLHALRRTSGDHGDHGALAHYNMEFIRRHVIELVYLALVVAQEAMEELKRQFVALLLLRLPQLQLPPQLQPQPQPYHLHNGHNGVNGVNAGET</sequence>
<dbReference type="WBParaSite" id="PEQ_0001247501-mRNA-1">
    <property type="protein sequence ID" value="PEQ_0001247501-mRNA-1"/>
    <property type="gene ID" value="PEQ_0001247501"/>
</dbReference>
<evidence type="ECO:0000313" key="3">
    <source>
        <dbReference type="WBParaSite" id="PEQ_0001247501-mRNA-1"/>
    </source>
</evidence>